<accession>A0ABW3MEW1</accession>
<organism evidence="1 2">
    <name type="scientific">Kibdelosporangium lantanae</name>
    <dbReference type="NCBI Taxonomy" id="1497396"/>
    <lineage>
        <taxon>Bacteria</taxon>
        <taxon>Bacillati</taxon>
        <taxon>Actinomycetota</taxon>
        <taxon>Actinomycetes</taxon>
        <taxon>Pseudonocardiales</taxon>
        <taxon>Pseudonocardiaceae</taxon>
        <taxon>Kibdelosporangium</taxon>
    </lineage>
</organism>
<dbReference type="Pfam" id="PF14435">
    <property type="entry name" value="SUKH-4"/>
    <property type="match status" value="1"/>
</dbReference>
<name>A0ABW3MEW1_9PSEU</name>
<sequence>PADLVSSRLSASSREFLTSVGLPTITVQEIEPIAHERLAESTFLHGREYVVVAESYDRTTRYGIDVRSDEVWYLDTDPSNTCLFNSSIALFVLFLGIYQRSVLELEVTDQDTLENAVAGVWSQLEARDPAATDPGNYWEPILDQVVSEYE</sequence>
<evidence type="ECO:0000313" key="2">
    <source>
        <dbReference type="Proteomes" id="UP001597045"/>
    </source>
</evidence>
<dbReference type="Proteomes" id="UP001597045">
    <property type="component" value="Unassembled WGS sequence"/>
</dbReference>
<keyword evidence="2" id="KW-1185">Reference proteome</keyword>
<dbReference type="InterPro" id="IPR025851">
    <property type="entry name" value="SUKH-4"/>
</dbReference>
<gene>
    <name evidence="1" type="ORF">ACFQ1S_20545</name>
</gene>
<proteinExistence type="predicted"/>
<feature type="non-terminal residue" evidence="1">
    <location>
        <position position="1"/>
    </location>
</feature>
<evidence type="ECO:0000313" key="1">
    <source>
        <dbReference type="EMBL" id="MFD1047754.1"/>
    </source>
</evidence>
<dbReference type="EMBL" id="JBHTIS010001234">
    <property type="protein sequence ID" value="MFD1047754.1"/>
    <property type="molecule type" value="Genomic_DNA"/>
</dbReference>
<reference evidence="2" key="1">
    <citation type="journal article" date="2019" name="Int. J. Syst. Evol. Microbiol.">
        <title>The Global Catalogue of Microorganisms (GCM) 10K type strain sequencing project: providing services to taxonomists for standard genome sequencing and annotation.</title>
        <authorList>
            <consortium name="The Broad Institute Genomics Platform"/>
            <consortium name="The Broad Institute Genome Sequencing Center for Infectious Disease"/>
            <person name="Wu L."/>
            <person name="Ma J."/>
        </authorList>
    </citation>
    <scope>NUCLEOTIDE SEQUENCE [LARGE SCALE GENOMIC DNA]</scope>
    <source>
        <strain evidence="2">JCM 31486</strain>
    </source>
</reference>
<comment type="caution">
    <text evidence="1">The sequence shown here is derived from an EMBL/GenBank/DDBJ whole genome shotgun (WGS) entry which is preliminary data.</text>
</comment>
<protein>
    <submittedName>
        <fullName evidence="1">SUKH-4 family immunity protein</fullName>
    </submittedName>
</protein>